<comment type="caution">
    <text evidence="1">The sequence shown here is derived from an EMBL/GenBank/DDBJ whole genome shotgun (WGS) entry which is preliminary data.</text>
</comment>
<gene>
    <name evidence="1" type="ORF">IAD15_08430</name>
</gene>
<accession>A0A9D1L0S8</accession>
<evidence type="ECO:0000313" key="1">
    <source>
        <dbReference type="EMBL" id="HIU14079.1"/>
    </source>
</evidence>
<dbReference type="AlphaFoldDB" id="A0A9D1L0S8"/>
<dbReference type="InterPro" id="IPR036249">
    <property type="entry name" value="Thioredoxin-like_sf"/>
</dbReference>
<dbReference type="InterPro" id="IPR046698">
    <property type="entry name" value="PedC-like"/>
</dbReference>
<dbReference type="PROSITE" id="PS51257">
    <property type="entry name" value="PROKAR_LIPOPROTEIN"/>
    <property type="match status" value="1"/>
</dbReference>
<proteinExistence type="predicted"/>
<protein>
    <submittedName>
        <fullName evidence="1">Thioredoxin family protein</fullName>
    </submittedName>
</protein>
<name>A0A9D1L0S8_9FIRM</name>
<dbReference type="Gene3D" id="3.40.30.10">
    <property type="entry name" value="Glutaredoxin"/>
    <property type="match status" value="1"/>
</dbReference>
<dbReference type="EMBL" id="DVMJ01000071">
    <property type="protein sequence ID" value="HIU14079.1"/>
    <property type="molecule type" value="Genomic_DNA"/>
</dbReference>
<reference evidence="1" key="2">
    <citation type="journal article" date="2021" name="PeerJ">
        <title>Extensive microbial diversity within the chicken gut microbiome revealed by metagenomics and culture.</title>
        <authorList>
            <person name="Gilroy R."/>
            <person name="Ravi A."/>
            <person name="Getino M."/>
            <person name="Pursley I."/>
            <person name="Horton D.L."/>
            <person name="Alikhan N.F."/>
            <person name="Baker D."/>
            <person name="Gharbi K."/>
            <person name="Hall N."/>
            <person name="Watson M."/>
            <person name="Adriaenssens E.M."/>
            <person name="Foster-Nyarko E."/>
            <person name="Jarju S."/>
            <person name="Secka A."/>
            <person name="Antonio M."/>
            <person name="Oren A."/>
            <person name="Chaudhuri R.R."/>
            <person name="La Ragione R."/>
            <person name="Hildebrand F."/>
            <person name="Pallen M.J."/>
        </authorList>
    </citation>
    <scope>NUCLEOTIDE SEQUENCE</scope>
    <source>
        <strain evidence="1">CHK195-11698</strain>
    </source>
</reference>
<dbReference type="Pfam" id="PF20207">
    <property type="entry name" value="DUF6568"/>
    <property type="match status" value="1"/>
</dbReference>
<reference evidence="1" key="1">
    <citation type="submission" date="2020-10" db="EMBL/GenBank/DDBJ databases">
        <authorList>
            <person name="Gilroy R."/>
        </authorList>
    </citation>
    <scope>NUCLEOTIDE SEQUENCE</scope>
    <source>
        <strain evidence="1">CHK195-11698</strain>
    </source>
</reference>
<dbReference type="Proteomes" id="UP000824175">
    <property type="component" value="Unassembled WGS sequence"/>
</dbReference>
<sequence length="181" mass="21281">MWKKGLCIVLCLGLFACRTTQPEEVYEPFPTTEEVSSSYLVELDYETLMQMMNDNQDFILYIGRPDCGDCREFNPLLANYLNEKGQFQVYYLNVKQFRDAANQEGASAEQIDFYNNMREDLEFTWTPTLQHRQGWTVLSQYTYLSEAYYALSDDQEKEEAKNQAVTDFENWMEEEGLHADL</sequence>
<evidence type="ECO:0000313" key="2">
    <source>
        <dbReference type="Proteomes" id="UP000824175"/>
    </source>
</evidence>
<dbReference type="CDD" id="cd02947">
    <property type="entry name" value="TRX_family"/>
    <property type="match status" value="1"/>
</dbReference>
<dbReference type="SUPFAM" id="SSF52833">
    <property type="entry name" value="Thioredoxin-like"/>
    <property type="match status" value="1"/>
</dbReference>
<organism evidence="1 2">
    <name type="scientific">Candidatus Fimiplasma intestinipullorum</name>
    <dbReference type="NCBI Taxonomy" id="2840825"/>
    <lineage>
        <taxon>Bacteria</taxon>
        <taxon>Bacillati</taxon>
        <taxon>Bacillota</taxon>
        <taxon>Clostridia</taxon>
        <taxon>Eubacteriales</taxon>
        <taxon>Candidatus Fimiplasma</taxon>
    </lineage>
</organism>